<dbReference type="FunCoup" id="A0A423XL70">
    <property type="interactions" value="47"/>
</dbReference>
<dbReference type="GO" id="GO:0070292">
    <property type="term" value="P:N-acylphosphatidylethanolamine metabolic process"/>
    <property type="evidence" value="ECO:0007669"/>
    <property type="project" value="TreeGrafter"/>
</dbReference>
<name>A0A423XL70_9PEZI</name>
<feature type="region of interest" description="Disordered" evidence="1">
    <location>
        <begin position="251"/>
        <end position="270"/>
    </location>
</feature>
<dbReference type="EMBL" id="LKEB01000003">
    <property type="protein sequence ID" value="ROW17217.1"/>
    <property type="molecule type" value="Genomic_DNA"/>
</dbReference>
<keyword evidence="4" id="KW-1185">Reference proteome</keyword>
<dbReference type="Pfam" id="PF12706">
    <property type="entry name" value="Lactamase_B_2"/>
    <property type="match status" value="1"/>
</dbReference>
<evidence type="ECO:0000259" key="2">
    <source>
        <dbReference type="Pfam" id="PF12706"/>
    </source>
</evidence>
<gene>
    <name evidence="3" type="ORF">VPNG_01209</name>
</gene>
<dbReference type="PANTHER" id="PTHR15032:SF4">
    <property type="entry name" value="N-ACYL-PHOSPHATIDYLETHANOLAMINE-HYDROLYZING PHOSPHOLIPASE D"/>
    <property type="match status" value="1"/>
</dbReference>
<evidence type="ECO:0000313" key="4">
    <source>
        <dbReference type="Proteomes" id="UP000285146"/>
    </source>
</evidence>
<proteinExistence type="predicted"/>
<evidence type="ECO:0000256" key="1">
    <source>
        <dbReference type="SAM" id="MobiDB-lite"/>
    </source>
</evidence>
<sequence length="440" mass="48657">MVSYITRLCRLVLETFVAPSRSIPPPPTIAAPELTSYTCTVSTEHGKGPEDAKAHHVRDKNGRLVCFQNPNPSFGIFRHITFVQGLRMYTRLNGLKLIHGSSNRIAGRLPVPDASDPNIPVVKPSFSPSRGDSTSLRATWLGHASYLVEFPSGFRALFDPVFEEQFQFLGPKRYTPAACQPDDIPALDAVFISHNHRDHLSYPSVMELVGRFPNLHFFVGHGVAQWFRDSGISAVTEMDWWDDAEVVLQKEPGSKSGTEGNGGIDAPQAGNEPEQIKARVSCLPSQHGSLRTGFDYGHTLWASWAITSGGKSVWFAGDTGYRCVPEGMEELGPGFDELPRSPQFEQIGDLRGPFDLGLIPIGAYYPRFMYSGIHASPYDAVEIFQDTKCRKAMGMHWGTYILTSEAIDRPPRDLKEALRIKGLPQTGVFDVCAVGESREF</sequence>
<dbReference type="SUPFAM" id="SSF56281">
    <property type="entry name" value="Metallo-hydrolase/oxidoreductase"/>
    <property type="match status" value="1"/>
</dbReference>
<dbReference type="AlphaFoldDB" id="A0A423XL70"/>
<comment type="caution">
    <text evidence="3">The sequence shown here is derived from an EMBL/GenBank/DDBJ whole genome shotgun (WGS) entry which is preliminary data.</text>
</comment>
<reference evidence="3 4" key="1">
    <citation type="submission" date="2015-09" db="EMBL/GenBank/DDBJ databases">
        <title>Host preference determinants of Valsa canker pathogens revealed by comparative genomics.</title>
        <authorList>
            <person name="Yin Z."/>
            <person name="Huang L."/>
        </authorList>
    </citation>
    <scope>NUCLEOTIDE SEQUENCE [LARGE SCALE GENOMIC DNA]</scope>
    <source>
        <strain evidence="3 4">SXYLt</strain>
    </source>
</reference>
<dbReference type="InParanoid" id="A0A423XL70"/>
<dbReference type="Proteomes" id="UP000285146">
    <property type="component" value="Unassembled WGS sequence"/>
</dbReference>
<dbReference type="GO" id="GO:0070291">
    <property type="term" value="P:N-acylethanolamine metabolic process"/>
    <property type="evidence" value="ECO:0007669"/>
    <property type="project" value="TreeGrafter"/>
</dbReference>
<protein>
    <recommendedName>
        <fullName evidence="2">Metallo-beta-lactamase domain-containing protein</fullName>
    </recommendedName>
</protein>
<dbReference type="GO" id="GO:0005737">
    <property type="term" value="C:cytoplasm"/>
    <property type="evidence" value="ECO:0007669"/>
    <property type="project" value="TreeGrafter"/>
</dbReference>
<dbReference type="Gene3D" id="3.60.15.10">
    <property type="entry name" value="Ribonuclease Z/Hydroxyacylglutathione hydrolase-like"/>
    <property type="match status" value="1"/>
</dbReference>
<dbReference type="InterPro" id="IPR036866">
    <property type="entry name" value="RibonucZ/Hydroxyglut_hydro"/>
</dbReference>
<organism evidence="3 4">
    <name type="scientific">Cytospora leucostoma</name>
    <dbReference type="NCBI Taxonomy" id="1230097"/>
    <lineage>
        <taxon>Eukaryota</taxon>
        <taxon>Fungi</taxon>
        <taxon>Dikarya</taxon>
        <taxon>Ascomycota</taxon>
        <taxon>Pezizomycotina</taxon>
        <taxon>Sordariomycetes</taxon>
        <taxon>Sordariomycetidae</taxon>
        <taxon>Diaporthales</taxon>
        <taxon>Cytosporaceae</taxon>
        <taxon>Cytospora</taxon>
    </lineage>
</organism>
<dbReference type="GO" id="GO:0070290">
    <property type="term" value="F:N-acylphosphatidylethanolamine-specific phospholipase D activity"/>
    <property type="evidence" value="ECO:0007669"/>
    <property type="project" value="TreeGrafter"/>
</dbReference>
<dbReference type="InterPro" id="IPR001279">
    <property type="entry name" value="Metallo-B-lactamas"/>
</dbReference>
<dbReference type="PANTHER" id="PTHR15032">
    <property type="entry name" value="N-ACYL-PHOSPHATIDYLETHANOLAMINE-HYDROLYZING PHOSPHOLIPASE D"/>
    <property type="match status" value="1"/>
</dbReference>
<evidence type="ECO:0000313" key="3">
    <source>
        <dbReference type="EMBL" id="ROW17217.1"/>
    </source>
</evidence>
<dbReference type="OrthoDB" id="332863at2759"/>
<feature type="domain" description="Metallo-beta-lactamase" evidence="2">
    <location>
        <begin position="156"/>
        <end position="397"/>
    </location>
</feature>
<accession>A0A423XL70</accession>